<dbReference type="CDD" id="cd03250">
    <property type="entry name" value="ABCC_MRP_domain1"/>
    <property type="match status" value="1"/>
</dbReference>
<protein>
    <recommendedName>
        <fullName evidence="3">ABC-type xenobiotic transporter</fullName>
        <ecNumber evidence="3">7.6.2.2</ecNumber>
    </recommendedName>
</protein>
<feature type="transmembrane region" description="Helical" evidence="13">
    <location>
        <begin position="918"/>
        <end position="949"/>
    </location>
</feature>
<evidence type="ECO:0000256" key="7">
    <source>
        <dbReference type="ARBA" id="ARBA00022741"/>
    </source>
</evidence>
<evidence type="ECO:0000313" key="17">
    <source>
        <dbReference type="Proteomes" id="UP000275846"/>
    </source>
</evidence>
<dbReference type="FunFam" id="1.20.1560.10:FF:000037">
    <property type="entry name" value="ATP-binding cassette subfamily C member 10"/>
    <property type="match status" value="1"/>
</dbReference>
<keyword evidence="6" id="KW-0677">Repeat</keyword>
<dbReference type="EC" id="7.6.2.2" evidence="3"/>
<dbReference type="InterPro" id="IPR017871">
    <property type="entry name" value="ABC_transporter-like_CS"/>
</dbReference>
<dbReference type="InterPro" id="IPR050173">
    <property type="entry name" value="ABC_transporter_C-like"/>
</dbReference>
<evidence type="ECO:0000313" key="16">
    <source>
        <dbReference type="EMBL" id="VDL90760.1"/>
    </source>
</evidence>
<feature type="transmembrane region" description="Helical" evidence="13">
    <location>
        <begin position="202"/>
        <end position="224"/>
    </location>
</feature>
<feature type="transmembrane region" description="Helical" evidence="13">
    <location>
        <begin position="420"/>
        <end position="441"/>
    </location>
</feature>
<dbReference type="WBParaSite" id="SSLN_0000452201-mRNA-1">
    <property type="protein sequence ID" value="SSLN_0000452201-mRNA-1"/>
    <property type="gene ID" value="SSLN_0000452201"/>
</dbReference>
<dbReference type="OrthoDB" id="6500128at2759"/>
<evidence type="ECO:0000313" key="18">
    <source>
        <dbReference type="WBParaSite" id="SSLN_0000452201-mRNA-1"/>
    </source>
</evidence>
<dbReference type="InterPro" id="IPR011527">
    <property type="entry name" value="ABC1_TM_dom"/>
</dbReference>
<feature type="transmembrane region" description="Helical" evidence="13">
    <location>
        <begin position="828"/>
        <end position="850"/>
    </location>
</feature>
<keyword evidence="5 13" id="KW-0812">Transmembrane</keyword>
<dbReference type="PROSITE" id="PS50929">
    <property type="entry name" value="ABC_TM1F"/>
    <property type="match status" value="2"/>
</dbReference>
<feature type="transmembrane region" description="Helical" evidence="13">
    <location>
        <begin position="162"/>
        <end position="182"/>
    </location>
</feature>
<dbReference type="InterPro" id="IPR027417">
    <property type="entry name" value="P-loop_NTPase"/>
</dbReference>
<feature type="domain" description="ABC transporter" evidence="14">
    <location>
        <begin position="505"/>
        <end position="744"/>
    </location>
</feature>
<dbReference type="InterPro" id="IPR036640">
    <property type="entry name" value="ABC1_TM_sf"/>
</dbReference>
<evidence type="ECO:0000256" key="10">
    <source>
        <dbReference type="ARBA" id="ARBA00022989"/>
    </source>
</evidence>
<sequence length="1542" mass="168521">MSSQENFFVISCLATDVCLVALHLISRIPIVFPVEEERSMRARLVRTSQHWNRLMPTSNSQGQTNSEVVFHGSTIVTGVSSESNAGWLSRLFFTWIDNTVTRGYYGELLSPTLLPPISTSLDADSLGKVLIISDNSCISSGKPPISTLSLFKRFFSVFGKEFAALGFIKFLFSSLGLTSPIFLNKFLSELSLNNPSSTYAIIWGSALIASKLVTAFLGIAYDYWIPRFGFKCKMAVTGTVYRQLLIHKSSSLSKFSTGNLVNLLTSDTERIVNFTPSINELWALPVQFFVALALLYLQLGVSCLVGVAFLFILLPINRYVANRIGKYSSDLMYHKDIRVKFISELLLSMTTIKLACLELSMSQKILGARKLELKALRGQKLLDACCVFLWAACPVLLAGSTFATFAALGNELRPAEVFTSLALLNMLIAPLNAFPWVINGIMEALVSTRRICCLFDLPESQPRELSHVSPFSVNPAFGEECQQYEGSTGPKKELLPSKNNFKLSICAERFYWETADKPALVNIDLSISEGQLICVIGPVASGKSSLLLAIMNELQSLNGQVSYIYGQSGAAATLRFAYVGLTPWLQKGTVRENILFGEPADADWLQTVIAACGLELDLQKMPHGLDSEIGEAGSLLSGGQRARVALARAIYQRADVYLLDDPLAALDAHVARALSKQCLGKYGLLAGKTRIVATHQPEWLLSQDSSLGGPADLVICLSEGKIAQTYSPNSKSPAVFTSLNTPPAISHCQGPEPNQVDSEAPILSCSACEDPDVDECAPLLENDTVRCITSRSDHASVNQLQHEVQAEEEYTNCEKLAYGKIASRVYMLYARSVGYCLTLGVLLSLTFMQATRNGLDFWLSFWMKSEANTTTPNISYTEMTTFPSLDVFNPHSLVWLSDQPLSSLSTEGRPAMEHQTGFYLVVYGGLIAANLAFTSIRAVLFAFAGLAAAATIHKRILDSVLQGEISFFESTPVGRILNRFSSDVGTVDDSLPFRLNIFLAVIFGLLGSMVVTCLAMPTILIVCLPLVFVYWSVQRVYRGAARDLKRLARWAFSSYVQFTNSTGIARSPVYAHFSETIAGLVVIRGLRKEEAFQATSGAHLNEQTRCELASLAASAWLNLRLQMIAVLAVAFVVFAAICGRLLGWTDVSLAGLAVIYALMLANQMTATVSIMTDTEKDFVAVERCRELEEETPWEPEVVPMTIVKHSPQSIGKVISQRSHSTRQQFYGTHPESLNYVQIPLSGADLSVDGSPCPPRRFSLVKIARNVIPLIKAPERGERHLFTPRSYVHQRGHTACSSVDSLWPQEGNISLQNVYLTYPAVGNRGLTGAAVHFALEDVCLEIKAGERLGIVGRTGSGKSSILRVLFRLVNHLPGPYSSPEIAAVKNFRGATGYCPDVPALGRTDSQEVTARAVGGVRIDGVDIRGVPLNVLRNRLLCIAQDPFLFSSTVRDNLNPTGTSSEDVLTGALLKCGLIANPEEAGRLLDLQVGETGRALSAGQRQLLCLARALLRRPRPQIVCLDEATASLDDVCEENIHVSHFSAF</sequence>
<dbReference type="Pfam" id="PF00664">
    <property type="entry name" value="ABC_membrane"/>
    <property type="match status" value="2"/>
</dbReference>
<dbReference type="Gene3D" id="3.40.50.300">
    <property type="entry name" value="P-loop containing nucleotide triphosphate hydrolases"/>
    <property type="match status" value="2"/>
</dbReference>
<dbReference type="InterPro" id="IPR003593">
    <property type="entry name" value="AAA+_ATPase"/>
</dbReference>
<dbReference type="CDD" id="cd18598">
    <property type="entry name" value="ABC_6TM_MRP7_D1_like"/>
    <property type="match status" value="1"/>
</dbReference>
<reference evidence="18" key="1">
    <citation type="submission" date="2016-06" db="UniProtKB">
        <authorList>
            <consortium name="WormBaseParasite"/>
        </authorList>
    </citation>
    <scope>IDENTIFICATION</scope>
</reference>
<feature type="domain" description="ABC transmembrane type-1" evidence="15">
    <location>
        <begin position="919"/>
        <end position="1176"/>
    </location>
</feature>
<gene>
    <name evidence="16" type="ORF">SSLN_LOCUS4375</name>
</gene>
<reference evidence="16 17" key="2">
    <citation type="submission" date="2018-11" db="EMBL/GenBank/DDBJ databases">
        <authorList>
            <consortium name="Pathogen Informatics"/>
        </authorList>
    </citation>
    <scope>NUCLEOTIDE SEQUENCE [LARGE SCALE GENOMIC DNA]</scope>
    <source>
        <strain evidence="16 17">NST_G2</strain>
    </source>
</reference>
<feature type="transmembrane region" description="Helical" evidence="13">
    <location>
        <begin position="381"/>
        <end position="408"/>
    </location>
</feature>
<dbReference type="Gene3D" id="1.20.1560.10">
    <property type="entry name" value="ABC transporter type 1, transmembrane domain"/>
    <property type="match status" value="2"/>
</dbReference>
<proteinExistence type="inferred from homology"/>
<evidence type="ECO:0000256" key="12">
    <source>
        <dbReference type="ARBA" id="ARBA00034018"/>
    </source>
</evidence>
<dbReference type="GO" id="GO:0016887">
    <property type="term" value="F:ATP hydrolysis activity"/>
    <property type="evidence" value="ECO:0007669"/>
    <property type="project" value="InterPro"/>
</dbReference>
<dbReference type="PROSITE" id="PS00211">
    <property type="entry name" value="ABC_TRANSPORTER_1"/>
    <property type="match status" value="1"/>
</dbReference>
<evidence type="ECO:0000259" key="14">
    <source>
        <dbReference type="PROSITE" id="PS50893"/>
    </source>
</evidence>
<keyword evidence="11 13" id="KW-0472">Membrane</keyword>
<dbReference type="PANTHER" id="PTHR24223">
    <property type="entry name" value="ATP-BINDING CASSETTE SUB-FAMILY C"/>
    <property type="match status" value="1"/>
</dbReference>
<feature type="transmembrane region" description="Helical" evidence="13">
    <location>
        <begin position="998"/>
        <end position="1031"/>
    </location>
</feature>
<dbReference type="CDD" id="cd18605">
    <property type="entry name" value="ABC_6TM_MRP7_D2_like"/>
    <property type="match status" value="1"/>
</dbReference>
<keyword evidence="8" id="KW-0067">ATP-binding</keyword>
<comment type="similarity">
    <text evidence="2">Belongs to the ABC transporter superfamily. ABCC family. Conjugate transporter (TC 3.A.1.208) subfamily.</text>
</comment>
<organism evidence="18">
    <name type="scientific">Schistocephalus solidus</name>
    <name type="common">Tapeworm</name>
    <dbReference type="NCBI Taxonomy" id="70667"/>
    <lineage>
        <taxon>Eukaryota</taxon>
        <taxon>Metazoa</taxon>
        <taxon>Spiralia</taxon>
        <taxon>Lophotrochozoa</taxon>
        <taxon>Platyhelminthes</taxon>
        <taxon>Cestoda</taxon>
        <taxon>Eucestoda</taxon>
        <taxon>Diphyllobothriidea</taxon>
        <taxon>Diphyllobothriidae</taxon>
        <taxon>Schistocephalus</taxon>
    </lineage>
</organism>
<dbReference type="GO" id="GO:0016020">
    <property type="term" value="C:membrane"/>
    <property type="evidence" value="ECO:0007669"/>
    <property type="project" value="UniProtKB-SubCell"/>
</dbReference>
<keyword evidence="9" id="KW-1278">Translocase</keyword>
<dbReference type="Pfam" id="PF00005">
    <property type="entry name" value="ABC_tran"/>
    <property type="match status" value="2"/>
</dbReference>
<keyword evidence="4" id="KW-0813">Transport</keyword>
<evidence type="ECO:0000256" key="11">
    <source>
        <dbReference type="ARBA" id="ARBA00023136"/>
    </source>
</evidence>
<evidence type="ECO:0000256" key="4">
    <source>
        <dbReference type="ARBA" id="ARBA00022448"/>
    </source>
</evidence>
<dbReference type="SUPFAM" id="SSF90123">
    <property type="entry name" value="ABC transporter transmembrane region"/>
    <property type="match status" value="2"/>
</dbReference>
<dbReference type="EMBL" id="UYSU01032841">
    <property type="protein sequence ID" value="VDL90760.1"/>
    <property type="molecule type" value="Genomic_DNA"/>
</dbReference>
<evidence type="ECO:0000256" key="2">
    <source>
        <dbReference type="ARBA" id="ARBA00009726"/>
    </source>
</evidence>
<dbReference type="GO" id="GO:0008559">
    <property type="term" value="F:ABC-type xenobiotic transporter activity"/>
    <property type="evidence" value="ECO:0007669"/>
    <property type="project" value="UniProtKB-EC"/>
</dbReference>
<comment type="subcellular location">
    <subcellularLocation>
        <location evidence="1">Membrane</location>
    </subcellularLocation>
</comment>
<dbReference type="STRING" id="70667.A0A183SJH7"/>
<dbReference type="PROSITE" id="PS50893">
    <property type="entry name" value="ABC_TRANSPORTER_2"/>
    <property type="match status" value="1"/>
</dbReference>
<feature type="domain" description="ABC transmembrane type-1" evidence="15">
    <location>
        <begin position="163"/>
        <end position="443"/>
    </location>
</feature>
<dbReference type="Proteomes" id="UP000275846">
    <property type="component" value="Unassembled WGS sequence"/>
</dbReference>
<dbReference type="PANTHER" id="PTHR24223:SF330">
    <property type="entry name" value="ATP-BINDING CASSETTE SUB-FAMILY C MEMBER 10"/>
    <property type="match status" value="1"/>
</dbReference>
<dbReference type="InterPro" id="IPR003439">
    <property type="entry name" value="ABC_transporter-like_ATP-bd"/>
</dbReference>
<feature type="transmembrane region" description="Helical" evidence="13">
    <location>
        <begin position="288"/>
        <end position="314"/>
    </location>
</feature>
<keyword evidence="17" id="KW-1185">Reference proteome</keyword>
<dbReference type="GO" id="GO:0005524">
    <property type="term" value="F:ATP binding"/>
    <property type="evidence" value="ECO:0007669"/>
    <property type="project" value="UniProtKB-KW"/>
</dbReference>
<evidence type="ECO:0000256" key="1">
    <source>
        <dbReference type="ARBA" id="ARBA00004370"/>
    </source>
</evidence>
<evidence type="ECO:0000256" key="3">
    <source>
        <dbReference type="ARBA" id="ARBA00012191"/>
    </source>
</evidence>
<dbReference type="SUPFAM" id="SSF52540">
    <property type="entry name" value="P-loop containing nucleoside triphosphate hydrolases"/>
    <property type="match status" value="2"/>
</dbReference>
<feature type="transmembrane region" description="Helical" evidence="13">
    <location>
        <begin position="1149"/>
        <end position="1171"/>
    </location>
</feature>
<evidence type="ECO:0000256" key="5">
    <source>
        <dbReference type="ARBA" id="ARBA00022692"/>
    </source>
</evidence>
<feature type="transmembrane region" description="Helical" evidence="13">
    <location>
        <begin position="1121"/>
        <end position="1142"/>
    </location>
</feature>
<dbReference type="SMART" id="SM00382">
    <property type="entry name" value="AAA"/>
    <property type="match status" value="2"/>
</dbReference>
<evidence type="ECO:0000259" key="15">
    <source>
        <dbReference type="PROSITE" id="PS50929"/>
    </source>
</evidence>
<evidence type="ECO:0000256" key="9">
    <source>
        <dbReference type="ARBA" id="ARBA00022967"/>
    </source>
</evidence>
<accession>A0A183SJH7</accession>
<name>A0A183SJH7_SCHSO</name>
<keyword evidence="7" id="KW-0547">Nucleotide-binding</keyword>
<evidence type="ECO:0000256" key="6">
    <source>
        <dbReference type="ARBA" id="ARBA00022737"/>
    </source>
</evidence>
<evidence type="ECO:0000256" key="13">
    <source>
        <dbReference type="SAM" id="Phobius"/>
    </source>
</evidence>
<keyword evidence="10 13" id="KW-1133">Transmembrane helix</keyword>
<comment type="catalytic activity">
    <reaction evidence="12">
        <text>ATP + H2O + xenobioticSide 1 = ADP + phosphate + xenobioticSide 2.</text>
        <dbReference type="EC" id="7.6.2.2"/>
    </reaction>
</comment>
<evidence type="ECO:0000256" key="8">
    <source>
        <dbReference type="ARBA" id="ARBA00022840"/>
    </source>
</evidence>